<feature type="transmembrane region" description="Helical" evidence="7">
    <location>
        <begin position="263"/>
        <end position="284"/>
    </location>
</feature>
<sequence>MSRGLQNALRGRRDPAPLAGQRSRSQNALGDLHTRKVLDLTIRLAEVMLSSGSGTADVVATAQDVARAYRLTDVVVDVFVTTVFVSAPPTADSPPVTIVRSVEARSTDYTRVAELDRLVGRITSGGVTVDEAHEAMDEVTERPHPYPRWVATAGWAGFALGIAMLFGGNWLTCVLAAVTAAMIDRAGRILNRIRTPFFFQHVVGAMIATLVAVAAYYFAGQGPTALVATGIVMLLAGMTLVGAMQDAVTGYMLTAVTRLGEAVFLTAGIVVGILAGLQVAELLGVTIELHVDATETFITPNQPLPIALAVIGAALAGASLTVASYAPLRSVVIAGIAAGVAESVLLALSQAGFGQVVASGIAAVGVGILATLISIRRQAPALVTATAGIMPMLPGLAVFRAVFYLASDEDVGDGLRQLVAAAAVALALGSGVVLGEFLGSPLRYRAGRIGEFLRVEGPPGLRRAVGAVVHLEYTESDSPKRSGALRSQSVALEPALGEDRNSETDDHPPAADSPNGQDTNS</sequence>
<keyword evidence="11" id="KW-1185">Reference proteome</keyword>
<dbReference type="GO" id="GO:0022857">
    <property type="term" value="F:transmembrane transporter activity"/>
    <property type="evidence" value="ECO:0007669"/>
    <property type="project" value="InterPro"/>
</dbReference>
<dbReference type="PANTHER" id="PTHR31082:SF4">
    <property type="entry name" value="PHEROMONE-REGULATED MEMBRANE PROTEIN 10"/>
    <property type="match status" value="1"/>
</dbReference>
<dbReference type="Proteomes" id="UP000570517">
    <property type="component" value="Unassembled WGS sequence"/>
</dbReference>
<proteinExistence type="inferred from homology"/>
<feature type="transmembrane region" description="Helical" evidence="7">
    <location>
        <begin position="304"/>
        <end position="323"/>
    </location>
</feature>
<feature type="transmembrane region" description="Helical" evidence="7">
    <location>
        <begin position="418"/>
        <end position="438"/>
    </location>
</feature>
<dbReference type="InterPro" id="IPR024528">
    <property type="entry name" value="ThrE_2"/>
</dbReference>
<name>A0A850PIA3_9MYCO</name>
<dbReference type="Pfam" id="PF06738">
    <property type="entry name" value="ThrE"/>
    <property type="match status" value="1"/>
</dbReference>
<feature type="domain" description="Threonine/Serine exporter ThrE" evidence="9">
    <location>
        <begin position="310"/>
        <end position="436"/>
    </location>
</feature>
<evidence type="ECO:0000256" key="5">
    <source>
        <dbReference type="ARBA" id="ARBA00034125"/>
    </source>
</evidence>
<feature type="transmembrane region" description="Helical" evidence="7">
    <location>
        <begin position="356"/>
        <end position="375"/>
    </location>
</feature>
<accession>A0A850PIA3</accession>
<feature type="transmembrane region" description="Helical" evidence="7">
    <location>
        <begin position="382"/>
        <end position="406"/>
    </location>
</feature>
<feature type="transmembrane region" description="Helical" evidence="7">
    <location>
        <begin position="155"/>
        <end position="183"/>
    </location>
</feature>
<feature type="region of interest" description="Disordered" evidence="6">
    <location>
        <begin position="477"/>
        <end position="521"/>
    </location>
</feature>
<evidence type="ECO:0000256" key="7">
    <source>
        <dbReference type="SAM" id="Phobius"/>
    </source>
</evidence>
<keyword evidence="3 7" id="KW-1133">Transmembrane helix</keyword>
<feature type="compositionally biased region" description="Basic and acidic residues" evidence="6">
    <location>
        <begin position="497"/>
        <end position="509"/>
    </location>
</feature>
<evidence type="ECO:0000313" key="10">
    <source>
        <dbReference type="EMBL" id="NVN50151.1"/>
    </source>
</evidence>
<feature type="transmembrane region" description="Helical" evidence="7">
    <location>
        <begin position="225"/>
        <end position="243"/>
    </location>
</feature>
<dbReference type="PANTHER" id="PTHR31082">
    <property type="entry name" value="PHEROMONE-REGULATED MEMBRANE PROTEIN 10"/>
    <property type="match status" value="1"/>
</dbReference>
<dbReference type="AlphaFoldDB" id="A0A850PIA3"/>
<dbReference type="InterPro" id="IPR051361">
    <property type="entry name" value="ThrE/Ser_Exporter"/>
</dbReference>
<feature type="transmembrane region" description="Helical" evidence="7">
    <location>
        <begin position="195"/>
        <end position="219"/>
    </location>
</feature>
<dbReference type="GO" id="GO:0016020">
    <property type="term" value="C:membrane"/>
    <property type="evidence" value="ECO:0007669"/>
    <property type="project" value="UniProtKB-SubCell"/>
</dbReference>
<feature type="region of interest" description="Disordered" evidence="6">
    <location>
        <begin position="1"/>
        <end position="26"/>
    </location>
</feature>
<organism evidence="10 11">
    <name type="scientific">Mycolicibacterium hippocampi</name>
    <dbReference type="NCBI Taxonomy" id="659824"/>
    <lineage>
        <taxon>Bacteria</taxon>
        <taxon>Bacillati</taxon>
        <taxon>Actinomycetota</taxon>
        <taxon>Actinomycetes</taxon>
        <taxon>Mycobacteriales</taxon>
        <taxon>Mycobacteriaceae</taxon>
        <taxon>Mycolicibacterium</taxon>
    </lineage>
</organism>
<comment type="subcellular location">
    <subcellularLocation>
        <location evidence="1">Membrane</location>
        <topology evidence="1">Multi-pass membrane protein</topology>
    </subcellularLocation>
</comment>
<feature type="transmembrane region" description="Helical" evidence="7">
    <location>
        <begin position="330"/>
        <end position="350"/>
    </location>
</feature>
<evidence type="ECO:0000256" key="3">
    <source>
        <dbReference type="ARBA" id="ARBA00022989"/>
    </source>
</evidence>
<dbReference type="InterPro" id="IPR010619">
    <property type="entry name" value="ThrE-like_N"/>
</dbReference>
<evidence type="ECO:0000256" key="6">
    <source>
        <dbReference type="SAM" id="MobiDB-lite"/>
    </source>
</evidence>
<gene>
    <name evidence="10" type="ORF">HLY00_1001</name>
</gene>
<comment type="caution">
    <text evidence="10">The sequence shown here is derived from an EMBL/GenBank/DDBJ whole genome shotgun (WGS) entry which is preliminary data.</text>
</comment>
<dbReference type="EMBL" id="JABFYL010000021">
    <property type="protein sequence ID" value="NVN50151.1"/>
    <property type="molecule type" value="Genomic_DNA"/>
</dbReference>
<keyword evidence="4 7" id="KW-0472">Membrane</keyword>
<evidence type="ECO:0000259" key="9">
    <source>
        <dbReference type="Pfam" id="PF12821"/>
    </source>
</evidence>
<evidence type="ECO:0000259" key="8">
    <source>
        <dbReference type="Pfam" id="PF06738"/>
    </source>
</evidence>
<feature type="domain" description="Threonine/serine exporter-like N-terminal" evidence="8">
    <location>
        <begin position="40"/>
        <end position="279"/>
    </location>
</feature>
<evidence type="ECO:0000256" key="4">
    <source>
        <dbReference type="ARBA" id="ARBA00023136"/>
    </source>
</evidence>
<evidence type="ECO:0000256" key="2">
    <source>
        <dbReference type="ARBA" id="ARBA00022692"/>
    </source>
</evidence>
<keyword evidence="2 7" id="KW-0812">Transmembrane</keyword>
<evidence type="ECO:0000313" key="11">
    <source>
        <dbReference type="Proteomes" id="UP000570517"/>
    </source>
</evidence>
<dbReference type="Pfam" id="PF12821">
    <property type="entry name" value="ThrE_2"/>
    <property type="match status" value="1"/>
</dbReference>
<reference evidence="10 11" key="1">
    <citation type="submission" date="2020-05" db="EMBL/GenBank/DDBJ databases">
        <title>Draft genome sequence of Mycobacterium hippocampi DL, isolated from European seabass, Dicentrarchus labrax, reared in fish farms.</title>
        <authorList>
            <person name="Stathopoulou P."/>
            <person name="Asimakis E."/>
            <person name="Tzokas K."/>
            <person name="Batargias C."/>
            <person name="Tsiamis G."/>
        </authorList>
    </citation>
    <scope>NUCLEOTIDE SEQUENCE [LARGE SCALE GENOMIC DNA]</scope>
    <source>
        <strain evidence="10 11">DL</strain>
    </source>
</reference>
<evidence type="ECO:0000256" key="1">
    <source>
        <dbReference type="ARBA" id="ARBA00004141"/>
    </source>
</evidence>
<comment type="similarity">
    <text evidence="5">Belongs to the ThrE exporter (TC 2.A.79) family.</text>
</comment>
<protein>
    <submittedName>
        <fullName evidence="10">Putative membrane protein</fullName>
    </submittedName>
</protein>